<dbReference type="Proteomes" id="UP000664534">
    <property type="component" value="Unassembled WGS sequence"/>
</dbReference>
<keyword evidence="3" id="KW-1185">Reference proteome</keyword>
<feature type="transmembrane region" description="Helical" evidence="1">
    <location>
        <begin position="281"/>
        <end position="301"/>
    </location>
</feature>
<dbReference type="OrthoDB" id="3024632at2759"/>
<gene>
    <name evidence="2" type="ORF">IMSHALPRED_009712</name>
</gene>
<organism evidence="2 3">
    <name type="scientific">Imshaugia aleurites</name>
    <dbReference type="NCBI Taxonomy" id="172621"/>
    <lineage>
        <taxon>Eukaryota</taxon>
        <taxon>Fungi</taxon>
        <taxon>Dikarya</taxon>
        <taxon>Ascomycota</taxon>
        <taxon>Pezizomycotina</taxon>
        <taxon>Lecanoromycetes</taxon>
        <taxon>OSLEUM clade</taxon>
        <taxon>Lecanoromycetidae</taxon>
        <taxon>Lecanorales</taxon>
        <taxon>Lecanorineae</taxon>
        <taxon>Parmeliaceae</taxon>
        <taxon>Imshaugia</taxon>
    </lineage>
</organism>
<protein>
    <submittedName>
        <fullName evidence="2">Uncharacterized protein</fullName>
    </submittedName>
</protein>
<feature type="transmembrane region" description="Helical" evidence="1">
    <location>
        <begin position="308"/>
        <end position="330"/>
    </location>
</feature>
<dbReference type="AlphaFoldDB" id="A0A8H3G0N8"/>
<feature type="transmembrane region" description="Helical" evidence="1">
    <location>
        <begin position="209"/>
        <end position="231"/>
    </location>
</feature>
<keyword evidence="1" id="KW-0472">Membrane</keyword>
<proteinExistence type="predicted"/>
<reference evidence="2" key="1">
    <citation type="submission" date="2021-03" db="EMBL/GenBank/DDBJ databases">
        <authorList>
            <person name="Tagirdzhanova G."/>
        </authorList>
    </citation>
    <scope>NUCLEOTIDE SEQUENCE</scope>
</reference>
<feature type="transmembrane region" description="Helical" evidence="1">
    <location>
        <begin position="20"/>
        <end position="41"/>
    </location>
</feature>
<evidence type="ECO:0000313" key="3">
    <source>
        <dbReference type="Proteomes" id="UP000664534"/>
    </source>
</evidence>
<sequence length="567" mass="62085">MANETSRVTIASSLNLGGGLIEIGALTALIGSTTAASLVLGNKGAAGLLWGTMSIFGALSVIKACVAAATPDWLRETLGVRNKETDAAIGLSLDLDSKSLQKKSRVTGAVGVACKVGVRGVVSENARITSDTETVEISRHDVYAFDQCTSGILELVPESEGSLQTHVLIQDAYSRESSSRIAWTDWMVIASSFIKLLELAILWQNGATVLCLVSGCCWAYFLFVSVLLQLLGLSREFSEKVNEREMDIVAGHLPTPIKAGGHHKVLLGAPQNVRHSLFWKFAWGVGSGVCTGTIVATYMVLSRQSSRVFAIWTGFQFAWLALRSVFYHFVEGTDRAFHHPILLRKNWKELSIELKSRVRNLVCALSKFQMHVHPRGLYCYEEDLQNMDKAYDMRTEYPLTATPVNSDKVAINVVEIIGDTTLSSACWMFGSKLTGMELYDSCVLILDVNGHTIAVPSARVLTDKAAMPKLDAEVAIGPVFPLRGNSNTGRDICWFYWIPYGNDKWLQLSTTDMKFLGARTASIVSDAQVTQKLAGGELLVSISEVDHVKEIVRHSKTAFDILQTLLR</sequence>
<keyword evidence="1" id="KW-0812">Transmembrane</keyword>
<name>A0A8H3G0N8_9LECA</name>
<accession>A0A8H3G0N8</accession>
<dbReference type="EMBL" id="CAJPDT010000076">
    <property type="protein sequence ID" value="CAF9934422.1"/>
    <property type="molecule type" value="Genomic_DNA"/>
</dbReference>
<feature type="transmembrane region" description="Helical" evidence="1">
    <location>
        <begin position="48"/>
        <end position="69"/>
    </location>
</feature>
<comment type="caution">
    <text evidence="2">The sequence shown here is derived from an EMBL/GenBank/DDBJ whole genome shotgun (WGS) entry which is preliminary data.</text>
</comment>
<evidence type="ECO:0000313" key="2">
    <source>
        <dbReference type="EMBL" id="CAF9934422.1"/>
    </source>
</evidence>
<keyword evidence="1" id="KW-1133">Transmembrane helix</keyword>
<evidence type="ECO:0000256" key="1">
    <source>
        <dbReference type="SAM" id="Phobius"/>
    </source>
</evidence>